<sequence>MAVLTEYDVRKMLTAQSLSEIELIKGTIITPSASSFLKEKHITVNFVTEINDTTIEEPTVCQTMAPSVVTEEVVEKPTRSASLKSYYEVAALDVFKSKLGVFHSELQVMQVMLAEEEQEVLLSGLETVHHVLVDVQEALATHTIFESEVLFEEIEEDHRLKTYTYDMGKIVIYFNRLACLAEELKVLSYQTFCDASGQTSQPVLLNALSKLPTYLRELIDVK</sequence>
<dbReference type="EMBL" id="CP110232">
    <property type="protein sequence ID" value="WEG72776.1"/>
    <property type="molecule type" value="Genomic_DNA"/>
</dbReference>
<dbReference type="KEGG" id="vie:OL234_07235"/>
<reference evidence="1" key="1">
    <citation type="submission" date="2022-10" db="EMBL/GenBank/DDBJ databases">
        <title>Vagococcus sp. isolated from poultry meat.</title>
        <authorList>
            <person name="Johansson P."/>
            <person name="Bjorkroth J."/>
        </authorList>
    </citation>
    <scope>NUCLEOTIDE SEQUENCE</scope>
    <source>
        <strain evidence="1">STAA11</strain>
    </source>
</reference>
<keyword evidence="2" id="KW-1185">Reference proteome</keyword>
<dbReference type="AlphaFoldDB" id="A0AAF0CTW9"/>
<dbReference type="RefSeq" id="WP_275468578.1">
    <property type="nucleotide sequence ID" value="NZ_CP110232.1"/>
</dbReference>
<proteinExistence type="predicted"/>
<organism evidence="1 2">
    <name type="scientific">Vagococcus intermedius</name>
    <dbReference type="NCBI Taxonomy" id="2991418"/>
    <lineage>
        <taxon>Bacteria</taxon>
        <taxon>Bacillati</taxon>
        <taxon>Bacillota</taxon>
        <taxon>Bacilli</taxon>
        <taxon>Lactobacillales</taxon>
        <taxon>Enterococcaceae</taxon>
        <taxon>Vagococcus</taxon>
    </lineage>
</organism>
<name>A0AAF0CTW9_9ENTE</name>
<protein>
    <submittedName>
        <fullName evidence="1">Uncharacterized protein</fullName>
    </submittedName>
</protein>
<gene>
    <name evidence="1" type="ORF">OL234_07235</name>
</gene>
<dbReference type="Proteomes" id="UP001179647">
    <property type="component" value="Chromosome"/>
</dbReference>
<evidence type="ECO:0000313" key="2">
    <source>
        <dbReference type="Proteomes" id="UP001179647"/>
    </source>
</evidence>
<evidence type="ECO:0000313" key="1">
    <source>
        <dbReference type="EMBL" id="WEG72776.1"/>
    </source>
</evidence>
<accession>A0AAF0CTW9</accession>